<organism evidence="2">
    <name type="scientific">marine sediment metagenome</name>
    <dbReference type="NCBI Taxonomy" id="412755"/>
    <lineage>
        <taxon>unclassified sequences</taxon>
        <taxon>metagenomes</taxon>
        <taxon>ecological metagenomes</taxon>
    </lineage>
</organism>
<comment type="caution">
    <text evidence="2">The sequence shown here is derived from an EMBL/GenBank/DDBJ whole genome shotgun (WGS) entry which is preliminary data.</text>
</comment>
<feature type="transmembrane region" description="Helical" evidence="1">
    <location>
        <begin position="6"/>
        <end position="25"/>
    </location>
</feature>
<accession>A0A0F9LJX6</accession>
<reference evidence="2" key="1">
    <citation type="journal article" date="2015" name="Nature">
        <title>Complex archaea that bridge the gap between prokaryotes and eukaryotes.</title>
        <authorList>
            <person name="Spang A."/>
            <person name="Saw J.H."/>
            <person name="Jorgensen S.L."/>
            <person name="Zaremba-Niedzwiedzka K."/>
            <person name="Martijn J."/>
            <person name="Lind A.E."/>
            <person name="van Eijk R."/>
            <person name="Schleper C."/>
            <person name="Guy L."/>
            <person name="Ettema T.J."/>
        </authorList>
    </citation>
    <scope>NUCLEOTIDE SEQUENCE</scope>
</reference>
<evidence type="ECO:0000256" key="1">
    <source>
        <dbReference type="SAM" id="Phobius"/>
    </source>
</evidence>
<keyword evidence="1" id="KW-0472">Membrane</keyword>
<dbReference type="EMBL" id="LAZR01010883">
    <property type="protein sequence ID" value="KKM64530.1"/>
    <property type="molecule type" value="Genomic_DNA"/>
</dbReference>
<dbReference type="AlphaFoldDB" id="A0A0F9LJX6"/>
<protein>
    <submittedName>
        <fullName evidence="2">Uncharacterized protein</fullName>
    </submittedName>
</protein>
<proteinExistence type="predicted"/>
<keyword evidence="1" id="KW-1133">Transmembrane helix</keyword>
<gene>
    <name evidence="2" type="ORF">LCGC14_1500450</name>
</gene>
<name>A0A0F9LJX6_9ZZZZ</name>
<sequence length="63" mass="6910">MFEGMMYSVGSYAATVAIGYLLGWWRTNQVGKSLAVAFADGKITSDELKSGVKFIKTMINKIN</sequence>
<keyword evidence="1" id="KW-0812">Transmembrane</keyword>
<evidence type="ECO:0000313" key="2">
    <source>
        <dbReference type="EMBL" id="KKM64530.1"/>
    </source>
</evidence>